<sequence length="91" mass="10274">MNTEEYLVERFGLLMSISDVADLLGRSPDGIRVSLYTDTEVSRKLKPTMVKVGRRVYFRTLQVKDALCLDSPKENQQGFGREIQSNGNYGA</sequence>
<accession>A0AAW4YN46</accession>
<evidence type="ECO:0000313" key="1">
    <source>
        <dbReference type="EMBL" id="MCE8050091.1"/>
    </source>
</evidence>
<proteinExistence type="predicted"/>
<organism evidence="1 2">
    <name type="scientific">Billgrantia desiderata</name>
    <dbReference type="NCBI Taxonomy" id="52021"/>
    <lineage>
        <taxon>Bacteria</taxon>
        <taxon>Pseudomonadati</taxon>
        <taxon>Pseudomonadota</taxon>
        <taxon>Gammaproteobacteria</taxon>
        <taxon>Oceanospirillales</taxon>
        <taxon>Halomonadaceae</taxon>
        <taxon>Billgrantia</taxon>
    </lineage>
</organism>
<reference evidence="1" key="1">
    <citation type="submission" date="2020-05" db="EMBL/GenBank/DDBJ databases">
        <authorList>
            <person name="Wang L."/>
            <person name="Shao Z."/>
        </authorList>
    </citation>
    <scope>NUCLEOTIDE SEQUENCE</scope>
    <source>
        <strain evidence="1">MCCC 1A05776</strain>
    </source>
</reference>
<name>A0AAW4YN46_9GAMM</name>
<dbReference type="RefSeq" id="WP_234238504.1">
    <property type="nucleotide sequence ID" value="NZ_JABFTS010000001.1"/>
</dbReference>
<dbReference type="Proteomes" id="UP001320178">
    <property type="component" value="Unassembled WGS sequence"/>
</dbReference>
<gene>
    <name evidence="1" type="ORF">HOP61_02110</name>
</gene>
<protein>
    <submittedName>
        <fullName evidence="1">Plasmid-related protein</fullName>
    </submittedName>
</protein>
<dbReference type="AlphaFoldDB" id="A0AAW4YN46"/>
<dbReference type="EMBL" id="JABFTS010000001">
    <property type="protein sequence ID" value="MCE8050091.1"/>
    <property type="molecule type" value="Genomic_DNA"/>
</dbReference>
<evidence type="ECO:0000313" key="2">
    <source>
        <dbReference type="Proteomes" id="UP001320178"/>
    </source>
</evidence>
<reference evidence="1" key="2">
    <citation type="journal article" date="2021" name="Front. Microbiol.">
        <title>Aerobic Denitrification and Heterotrophic Sulfur Oxidation in the Genus Halomonas Revealed by Six Novel Species Characterizations and Genome-Based Analysis.</title>
        <authorList>
            <person name="Wang L."/>
            <person name="Shao Z."/>
        </authorList>
    </citation>
    <scope>NUCLEOTIDE SEQUENCE</scope>
    <source>
        <strain evidence="1">MCCC 1A05776</strain>
    </source>
</reference>
<comment type="caution">
    <text evidence="1">The sequence shown here is derived from an EMBL/GenBank/DDBJ whole genome shotgun (WGS) entry which is preliminary data.</text>
</comment>